<keyword evidence="3" id="KW-1185">Reference proteome</keyword>
<comment type="caution">
    <text evidence="2">The sequence shown here is derived from an EMBL/GenBank/DDBJ whole genome shotgun (WGS) entry which is preliminary data.</text>
</comment>
<gene>
    <name evidence="2" type="ORF">EDC90_103344</name>
</gene>
<evidence type="ECO:0000256" key="1">
    <source>
        <dbReference type="SAM" id="SignalP"/>
    </source>
</evidence>
<evidence type="ECO:0000313" key="2">
    <source>
        <dbReference type="EMBL" id="TCT34650.1"/>
    </source>
</evidence>
<protein>
    <submittedName>
        <fullName evidence="2">Uncharacterized protein</fullName>
    </submittedName>
</protein>
<proteinExistence type="predicted"/>
<dbReference type="EMBL" id="SMAR01000033">
    <property type="protein sequence ID" value="TCT34650.1"/>
    <property type="molecule type" value="Genomic_DNA"/>
</dbReference>
<dbReference type="Proteomes" id="UP000295097">
    <property type="component" value="Unassembled WGS sequence"/>
</dbReference>
<name>A0A4R3NK00_9HYPH</name>
<dbReference type="RefSeq" id="WP_165972874.1">
    <property type="nucleotide sequence ID" value="NZ_SMAR01000033.1"/>
</dbReference>
<reference evidence="2 3" key="1">
    <citation type="submission" date="2019-03" db="EMBL/GenBank/DDBJ databases">
        <title>Freshwater and sediment microbial communities from various areas in North America, analyzing microbe dynamics in response to fracking.</title>
        <authorList>
            <person name="Lamendella R."/>
        </authorList>
    </citation>
    <scope>NUCLEOTIDE SEQUENCE [LARGE SCALE GENOMIC DNA]</scope>
    <source>
        <strain evidence="2 3">175.2</strain>
    </source>
</reference>
<feature type="chain" id="PRO_5020568380" evidence="1">
    <location>
        <begin position="20"/>
        <end position="195"/>
    </location>
</feature>
<accession>A0A4R3NK00</accession>
<sequence>MEAAFSALMGLFSGGGAAAAGTAAAGAAGATGAASAAAGAASGFSGLAALKTGTALLSGISALGQIGMGNAQAEIANAQADEAILQAGQENLDAKQRQNRIRREMASILGETKNKYAAAGVDLTGGIAEGQAQRTAQDAASQISIDRRDSEFIQAQYRARARNLRRQGSMARAGGLLNAVGTVANSAMSIRQLGD</sequence>
<dbReference type="AlphaFoldDB" id="A0A4R3NK00"/>
<organism evidence="2 3">
    <name type="scientific">Martelella mediterranea</name>
    <dbReference type="NCBI Taxonomy" id="293089"/>
    <lineage>
        <taxon>Bacteria</taxon>
        <taxon>Pseudomonadati</taxon>
        <taxon>Pseudomonadota</taxon>
        <taxon>Alphaproteobacteria</taxon>
        <taxon>Hyphomicrobiales</taxon>
        <taxon>Aurantimonadaceae</taxon>
        <taxon>Martelella</taxon>
    </lineage>
</organism>
<keyword evidence="1" id="KW-0732">Signal</keyword>
<feature type="signal peptide" evidence="1">
    <location>
        <begin position="1"/>
        <end position="19"/>
    </location>
</feature>
<evidence type="ECO:0000313" key="3">
    <source>
        <dbReference type="Proteomes" id="UP000295097"/>
    </source>
</evidence>